<dbReference type="Pfam" id="PF13516">
    <property type="entry name" value="LRR_6"/>
    <property type="match status" value="1"/>
</dbReference>
<evidence type="ECO:0000256" key="4">
    <source>
        <dbReference type="ARBA" id="ARBA00023212"/>
    </source>
</evidence>
<evidence type="ECO:0000256" key="1">
    <source>
        <dbReference type="ARBA" id="ARBA00004300"/>
    </source>
</evidence>
<evidence type="ECO:0000256" key="5">
    <source>
        <dbReference type="SAM" id="Coils"/>
    </source>
</evidence>
<proteinExistence type="predicted"/>
<sequence>MMRILCLEWNGLGIFPEKFCLFCEALCLNNSLKFLDLRNNQLNHICAQAISDAIQRNSSLQKLDLRWNNIGLIGGRTILKSLPRNKTIISLEISGNDLPSDVMEAIDIAISASAQRYIANNEYIARSKFLSSKLKEKEEERNIQVKSLMEQLEKMDKDASMNERWHVQKLVEAEEALSEKSKICESLTAKIRELEGKLLSLSEINNNLALNLNAKEIKNKELREELESALDKEKKDKQEVKRNLLESLGSLKEENLFLKEQIQDLKISLSHSFEQISKLQETIAKLENASKQDQELFKNKTTQLNERHAEVMKENATLHKKEISKFQEDFFEQERILKQKISLLESQKNDLEQELKEKTSQVFSERKHAEEMQIHLEKKLKADHEVIRQQLEERIAMLEDANKEQNDHLQKDLQVLYQLKTDITGLDLELSEQSHEIQHLKKCLEEKDAEMKIKEAKIRLEVKEQLDELSRAKGKIENINQKNDLLQQKMKEMDIKHKEELNSKADIVQNLTLEIQQYQYKVKEIIEDERNRTLQLQKAFDEYLKSSVHIANENAAPSGDPKDDFDL</sequence>
<name>A0A8X6GEB3_TRICU</name>
<feature type="coiled-coil region" evidence="5">
    <location>
        <begin position="446"/>
        <end position="528"/>
    </location>
</feature>
<evidence type="ECO:0000256" key="2">
    <source>
        <dbReference type="ARBA" id="ARBA00022490"/>
    </source>
</evidence>
<comment type="subcellular location">
    <subcellularLocation>
        <location evidence="1">Cytoplasm</location>
        <location evidence="1">Cytoskeleton</location>
        <location evidence="1">Microtubule organizing center</location>
        <location evidence="1">Centrosome</location>
    </subcellularLocation>
</comment>
<keyword evidence="2" id="KW-0963">Cytoplasm</keyword>
<keyword evidence="3 5" id="KW-0175">Coiled coil</keyword>
<evidence type="ECO:0000256" key="3">
    <source>
        <dbReference type="ARBA" id="ARBA00023054"/>
    </source>
</evidence>
<dbReference type="PANTHER" id="PTHR23170:SF3">
    <property type="entry name" value="LEUCINE-RICH REPEAT-CONTAINING PROTEIN 45"/>
    <property type="match status" value="1"/>
</dbReference>
<reference evidence="6" key="1">
    <citation type="submission" date="2020-07" db="EMBL/GenBank/DDBJ databases">
        <title>Multicomponent nature underlies the extraordinary mechanical properties of spider dragline silk.</title>
        <authorList>
            <person name="Kono N."/>
            <person name="Nakamura H."/>
            <person name="Mori M."/>
            <person name="Yoshida Y."/>
            <person name="Ohtoshi R."/>
            <person name="Malay A.D."/>
            <person name="Moran D.A.P."/>
            <person name="Tomita M."/>
            <person name="Numata K."/>
            <person name="Arakawa K."/>
        </authorList>
    </citation>
    <scope>NUCLEOTIDE SEQUENCE</scope>
</reference>
<keyword evidence="7" id="KW-1185">Reference proteome</keyword>
<feature type="coiled-coil region" evidence="5">
    <location>
        <begin position="334"/>
        <end position="408"/>
    </location>
</feature>
<evidence type="ECO:0000313" key="6">
    <source>
        <dbReference type="EMBL" id="GFR02657.1"/>
    </source>
</evidence>
<dbReference type="SMART" id="SM00368">
    <property type="entry name" value="LRR_RI"/>
    <property type="match status" value="2"/>
</dbReference>
<keyword evidence="4" id="KW-0206">Cytoskeleton</keyword>
<feature type="coiled-coil region" evidence="5">
    <location>
        <begin position="120"/>
        <end position="296"/>
    </location>
</feature>
<organism evidence="6 7">
    <name type="scientific">Trichonephila clavata</name>
    <name type="common">Joro spider</name>
    <name type="synonym">Nephila clavata</name>
    <dbReference type="NCBI Taxonomy" id="2740835"/>
    <lineage>
        <taxon>Eukaryota</taxon>
        <taxon>Metazoa</taxon>
        <taxon>Ecdysozoa</taxon>
        <taxon>Arthropoda</taxon>
        <taxon>Chelicerata</taxon>
        <taxon>Arachnida</taxon>
        <taxon>Araneae</taxon>
        <taxon>Araneomorphae</taxon>
        <taxon>Entelegynae</taxon>
        <taxon>Araneoidea</taxon>
        <taxon>Nephilidae</taxon>
        <taxon>Trichonephila</taxon>
    </lineage>
</organism>
<dbReference type="InterPro" id="IPR052116">
    <property type="entry name" value="Centro_Cilium_Assembly"/>
</dbReference>
<dbReference type="InterPro" id="IPR001611">
    <property type="entry name" value="Leu-rich_rpt"/>
</dbReference>
<evidence type="ECO:0008006" key="8">
    <source>
        <dbReference type="Google" id="ProtNLM"/>
    </source>
</evidence>
<dbReference type="Pfam" id="PF00560">
    <property type="entry name" value="LRR_1"/>
    <property type="match status" value="1"/>
</dbReference>
<accession>A0A8X6GEB3</accession>
<dbReference type="Proteomes" id="UP000887116">
    <property type="component" value="Unassembled WGS sequence"/>
</dbReference>
<protein>
    <recommendedName>
        <fullName evidence="8">Leucine-rich repeat-containing protein 45</fullName>
    </recommendedName>
</protein>
<dbReference type="AlphaFoldDB" id="A0A8X6GEB3"/>
<dbReference type="PANTHER" id="PTHR23170">
    <property type="entry name" value="NY-REN-58 ANTIGEN"/>
    <property type="match status" value="1"/>
</dbReference>
<dbReference type="SUPFAM" id="SSF52047">
    <property type="entry name" value="RNI-like"/>
    <property type="match status" value="1"/>
</dbReference>
<gene>
    <name evidence="6" type="primary">AVEN_270852_1</name>
    <name evidence="6" type="ORF">TNCT_399441</name>
</gene>
<comment type="caution">
    <text evidence="6">The sequence shown here is derived from an EMBL/GenBank/DDBJ whole genome shotgun (WGS) entry which is preliminary data.</text>
</comment>
<evidence type="ECO:0000313" key="7">
    <source>
        <dbReference type="Proteomes" id="UP000887116"/>
    </source>
</evidence>
<dbReference type="Gene3D" id="3.80.10.10">
    <property type="entry name" value="Ribonuclease Inhibitor"/>
    <property type="match status" value="1"/>
</dbReference>
<dbReference type="InterPro" id="IPR032675">
    <property type="entry name" value="LRR_dom_sf"/>
</dbReference>
<dbReference type="GO" id="GO:0005813">
    <property type="term" value="C:centrosome"/>
    <property type="evidence" value="ECO:0007669"/>
    <property type="project" value="UniProtKB-SubCell"/>
</dbReference>
<dbReference type="EMBL" id="BMAO01015572">
    <property type="protein sequence ID" value="GFR02657.1"/>
    <property type="molecule type" value="Genomic_DNA"/>
</dbReference>
<dbReference type="OrthoDB" id="6432200at2759"/>